<evidence type="ECO:0000313" key="3">
    <source>
        <dbReference type="Proteomes" id="UP001519287"/>
    </source>
</evidence>
<feature type="transmembrane region" description="Helical" evidence="1">
    <location>
        <begin position="36"/>
        <end position="56"/>
    </location>
</feature>
<feature type="transmembrane region" description="Helical" evidence="1">
    <location>
        <begin position="6"/>
        <end position="24"/>
    </location>
</feature>
<evidence type="ECO:0000256" key="1">
    <source>
        <dbReference type="SAM" id="Phobius"/>
    </source>
</evidence>
<keyword evidence="1" id="KW-1133">Transmembrane helix</keyword>
<accession>A0ABS4IQV3</accession>
<comment type="caution">
    <text evidence="2">The sequence shown here is derived from an EMBL/GenBank/DDBJ whole genome shotgun (WGS) entry which is preliminary data.</text>
</comment>
<evidence type="ECO:0008006" key="4">
    <source>
        <dbReference type="Google" id="ProtNLM"/>
    </source>
</evidence>
<keyword evidence="1" id="KW-0472">Membrane</keyword>
<keyword evidence="3" id="KW-1185">Reference proteome</keyword>
<reference evidence="2 3" key="1">
    <citation type="submission" date="2021-03" db="EMBL/GenBank/DDBJ databases">
        <title>Genomic Encyclopedia of Type Strains, Phase IV (KMG-IV): sequencing the most valuable type-strain genomes for metagenomic binning, comparative biology and taxonomic classification.</title>
        <authorList>
            <person name="Goeker M."/>
        </authorList>
    </citation>
    <scope>NUCLEOTIDE SEQUENCE [LARGE SCALE GENOMIC DNA]</scope>
    <source>
        <strain evidence="2 3">DSM 26048</strain>
    </source>
</reference>
<evidence type="ECO:0000313" key="2">
    <source>
        <dbReference type="EMBL" id="MBP1989947.1"/>
    </source>
</evidence>
<gene>
    <name evidence="2" type="ORF">J2Z66_001545</name>
</gene>
<dbReference type="Proteomes" id="UP001519287">
    <property type="component" value="Unassembled WGS sequence"/>
</dbReference>
<protein>
    <recommendedName>
        <fullName evidence="4">DUF3937 domain-containing protein</fullName>
    </recommendedName>
</protein>
<name>A0ABS4IQV3_9BACL</name>
<sequence>MKAYVYVYSLIGVWFCVLFAYLPNSKWFELIARNPWGFIRIDAIILVPVLIGLFIADRSQPPAASNPSDSFPEK</sequence>
<dbReference type="EMBL" id="JAGGLB010000003">
    <property type="protein sequence ID" value="MBP1989947.1"/>
    <property type="molecule type" value="Genomic_DNA"/>
</dbReference>
<proteinExistence type="predicted"/>
<keyword evidence="1" id="KW-0812">Transmembrane</keyword>
<organism evidence="2 3">
    <name type="scientific">Paenibacillus eucommiae</name>
    <dbReference type="NCBI Taxonomy" id="1355755"/>
    <lineage>
        <taxon>Bacteria</taxon>
        <taxon>Bacillati</taxon>
        <taxon>Bacillota</taxon>
        <taxon>Bacilli</taxon>
        <taxon>Bacillales</taxon>
        <taxon>Paenibacillaceae</taxon>
        <taxon>Paenibacillus</taxon>
    </lineage>
</organism>
<dbReference type="RefSeq" id="WP_209970715.1">
    <property type="nucleotide sequence ID" value="NZ_JAGGLB010000003.1"/>
</dbReference>